<dbReference type="InterPro" id="IPR014782">
    <property type="entry name" value="Peptidase_M1_dom"/>
</dbReference>
<dbReference type="InterPro" id="IPR027268">
    <property type="entry name" value="Peptidase_M4/M1_CTD_sf"/>
</dbReference>
<dbReference type="EC" id="3.4.11.2" evidence="4"/>
<evidence type="ECO:0000256" key="3">
    <source>
        <dbReference type="ARBA" id="ARBA00010136"/>
    </source>
</evidence>
<evidence type="ECO:0000256" key="13">
    <source>
        <dbReference type="ARBA" id="ARBA00031533"/>
    </source>
</evidence>
<evidence type="ECO:0000313" key="16">
    <source>
        <dbReference type="EMBL" id="GAA4714408.1"/>
    </source>
</evidence>
<dbReference type="Gene3D" id="2.60.40.1730">
    <property type="entry name" value="tricorn interacting facor f3 domain"/>
    <property type="match status" value="1"/>
</dbReference>
<comment type="cofactor">
    <cofactor evidence="2">
        <name>Zn(2+)</name>
        <dbReference type="ChEBI" id="CHEBI:29105"/>
    </cofactor>
</comment>
<keyword evidence="17" id="KW-1185">Reference proteome</keyword>
<dbReference type="SUPFAM" id="SSF63737">
    <property type="entry name" value="Leukotriene A4 hydrolase N-terminal domain"/>
    <property type="match status" value="1"/>
</dbReference>
<keyword evidence="8" id="KW-0479">Metal-binding</keyword>
<dbReference type="Proteomes" id="UP001499974">
    <property type="component" value="Unassembled WGS sequence"/>
</dbReference>
<keyword evidence="11" id="KW-0482">Metalloprotease</keyword>
<accession>A0ABP8XWJ4</accession>
<evidence type="ECO:0000256" key="8">
    <source>
        <dbReference type="ARBA" id="ARBA00022723"/>
    </source>
</evidence>
<comment type="caution">
    <text evidence="16">The sequence shown here is derived from an EMBL/GenBank/DDBJ whole genome shotgun (WGS) entry which is preliminary data.</text>
</comment>
<evidence type="ECO:0000256" key="6">
    <source>
        <dbReference type="ARBA" id="ARBA00022438"/>
    </source>
</evidence>
<feature type="domain" description="Peptidase M1 membrane alanine aminopeptidase" evidence="14">
    <location>
        <begin position="233"/>
        <end position="425"/>
    </location>
</feature>
<comment type="similarity">
    <text evidence="3">Belongs to the peptidase M1 family.</text>
</comment>
<dbReference type="Pfam" id="PF01433">
    <property type="entry name" value="Peptidase_M1"/>
    <property type="match status" value="1"/>
</dbReference>
<evidence type="ECO:0000259" key="15">
    <source>
        <dbReference type="Pfam" id="PF17900"/>
    </source>
</evidence>
<feature type="domain" description="Aminopeptidase N-like N-terminal" evidence="15">
    <location>
        <begin position="22"/>
        <end position="194"/>
    </location>
</feature>
<dbReference type="Pfam" id="PF17900">
    <property type="entry name" value="Peptidase_M1_N"/>
    <property type="match status" value="1"/>
</dbReference>
<organism evidence="16 17">
    <name type="scientific">Nocardioides conyzicola</name>
    <dbReference type="NCBI Taxonomy" id="1651781"/>
    <lineage>
        <taxon>Bacteria</taxon>
        <taxon>Bacillati</taxon>
        <taxon>Actinomycetota</taxon>
        <taxon>Actinomycetes</taxon>
        <taxon>Propionibacteriales</taxon>
        <taxon>Nocardioidaceae</taxon>
        <taxon>Nocardioides</taxon>
    </lineage>
</organism>
<dbReference type="InterPro" id="IPR042097">
    <property type="entry name" value="Aminopeptidase_N-like_N_sf"/>
</dbReference>
<keyword evidence="10" id="KW-0862">Zinc</keyword>
<dbReference type="PANTHER" id="PTHR11533">
    <property type="entry name" value="PROTEASE M1 ZINC METALLOPROTEASE"/>
    <property type="match status" value="1"/>
</dbReference>
<gene>
    <name evidence="16" type="ORF">GCM10023349_37010</name>
</gene>
<dbReference type="InterPro" id="IPR001930">
    <property type="entry name" value="Peptidase_M1"/>
</dbReference>
<evidence type="ECO:0000256" key="4">
    <source>
        <dbReference type="ARBA" id="ARBA00012564"/>
    </source>
</evidence>
<dbReference type="InterPro" id="IPR045357">
    <property type="entry name" value="Aminopeptidase_N-like_N"/>
</dbReference>
<comment type="catalytic activity">
    <reaction evidence="1">
        <text>Release of an N-terminal amino acid, Xaa-|-Yaa- from a peptide, amide or arylamide. Xaa is preferably Ala, but may be most amino acids including Pro (slow action). When a terminal hydrophobic residue is followed by a prolyl residue, the two may be released as an intact Xaa-Pro dipeptide.</text>
        <dbReference type="EC" id="3.4.11.2"/>
    </reaction>
</comment>
<evidence type="ECO:0000256" key="10">
    <source>
        <dbReference type="ARBA" id="ARBA00022833"/>
    </source>
</evidence>
<evidence type="ECO:0000256" key="11">
    <source>
        <dbReference type="ARBA" id="ARBA00023049"/>
    </source>
</evidence>
<evidence type="ECO:0000256" key="1">
    <source>
        <dbReference type="ARBA" id="ARBA00000098"/>
    </source>
</evidence>
<name>A0ABP8XWJ4_9ACTN</name>
<dbReference type="EMBL" id="BAABKM010000003">
    <property type="protein sequence ID" value="GAA4714408.1"/>
    <property type="molecule type" value="Genomic_DNA"/>
</dbReference>
<dbReference type="SUPFAM" id="SSF55486">
    <property type="entry name" value="Metalloproteases ('zincins'), catalytic domain"/>
    <property type="match status" value="1"/>
</dbReference>
<evidence type="ECO:0000256" key="2">
    <source>
        <dbReference type="ARBA" id="ARBA00001947"/>
    </source>
</evidence>
<dbReference type="PRINTS" id="PR00756">
    <property type="entry name" value="ALADIPTASE"/>
</dbReference>
<dbReference type="Gene3D" id="1.10.390.10">
    <property type="entry name" value="Neutral Protease Domain 2"/>
    <property type="match status" value="1"/>
</dbReference>
<evidence type="ECO:0000256" key="9">
    <source>
        <dbReference type="ARBA" id="ARBA00022801"/>
    </source>
</evidence>
<keyword evidence="6" id="KW-0031">Aminopeptidase</keyword>
<sequence>MGTMTGTDPYVPGHGDASYDVSHYVLDLGYRPEGNRLDGEATLTCVAVDDVVRLRLDLHHLRVSRVSVDGKPPARYTHRDGGVAIWLDSPIAAGTEFEVRVKYSGQPAVMKSKTLGDAGWEELTDGVIVAAQPHGAPSWFPCNDRPDDKATYDFTVTAPAGYEVALSGDLVGTSRRSSAVSWRYEQRAPMATYLATCQIGRYAVTEQDGPVPLRVLAPEDVAGDGFDASFGRQPEMMRFFVDRFGAYPFDGYTTVITDDDLEIPLESQSLSTFGRNFCVDSWDTIRLVAHEMAHQWFGNAVTLRRWQDIWLHEGFACYAEWLWSEESGGDSADDWARTHHKKLDGKDQDLLLADPGPELMFDDRVYKRGALTLHALRVELGEEPFFQLLRAWVAAHTGGSVTTEDFIGFCESETGRDLTDLFDAWLFQTDLPPLPAAV</sequence>
<evidence type="ECO:0000256" key="5">
    <source>
        <dbReference type="ARBA" id="ARBA00015611"/>
    </source>
</evidence>
<dbReference type="CDD" id="cd09603">
    <property type="entry name" value="M1_APN_like"/>
    <property type="match status" value="1"/>
</dbReference>
<keyword evidence="7" id="KW-0645">Protease</keyword>
<evidence type="ECO:0000313" key="17">
    <source>
        <dbReference type="Proteomes" id="UP001499974"/>
    </source>
</evidence>
<dbReference type="PANTHER" id="PTHR11533:SF174">
    <property type="entry name" value="PUROMYCIN-SENSITIVE AMINOPEPTIDASE-RELATED"/>
    <property type="match status" value="1"/>
</dbReference>
<dbReference type="InterPro" id="IPR050344">
    <property type="entry name" value="Peptidase_M1_aminopeptidases"/>
</dbReference>
<reference evidence="17" key="1">
    <citation type="journal article" date="2019" name="Int. J. Syst. Evol. Microbiol.">
        <title>The Global Catalogue of Microorganisms (GCM) 10K type strain sequencing project: providing services to taxonomists for standard genome sequencing and annotation.</title>
        <authorList>
            <consortium name="The Broad Institute Genomics Platform"/>
            <consortium name="The Broad Institute Genome Sequencing Center for Infectious Disease"/>
            <person name="Wu L."/>
            <person name="Ma J."/>
        </authorList>
    </citation>
    <scope>NUCLEOTIDE SEQUENCE [LARGE SCALE GENOMIC DNA]</scope>
    <source>
        <strain evidence="17">JCM 18531</strain>
    </source>
</reference>
<keyword evidence="9" id="KW-0378">Hydrolase</keyword>
<evidence type="ECO:0000256" key="12">
    <source>
        <dbReference type="ARBA" id="ARBA00029811"/>
    </source>
</evidence>
<evidence type="ECO:0000259" key="14">
    <source>
        <dbReference type="Pfam" id="PF01433"/>
    </source>
</evidence>
<proteinExistence type="inferred from homology"/>
<evidence type="ECO:0000256" key="7">
    <source>
        <dbReference type="ARBA" id="ARBA00022670"/>
    </source>
</evidence>
<protein>
    <recommendedName>
        <fullName evidence="5">Aminopeptidase N</fullName>
        <ecNumber evidence="4">3.4.11.2</ecNumber>
    </recommendedName>
    <alternativeName>
        <fullName evidence="12">Alanine aminopeptidase</fullName>
    </alternativeName>
    <alternativeName>
        <fullName evidence="13">Lysyl aminopeptidase</fullName>
    </alternativeName>
</protein>